<reference evidence="6 7" key="1">
    <citation type="journal article" date="2011" name="Stand. Genomic Sci.">
        <title>Complete genome sequence of the acetate-degrading sulfate reducer Desulfobacca acetoxidans type strain (ASRB2).</title>
        <authorList>
            <person name="Goker M."/>
            <person name="Teshima H."/>
            <person name="Lapidus A."/>
            <person name="Nolan M."/>
            <person name="Lucas S."/>
            <person name="Hammon N."/>
            <person name="Deshpande S."/>
            <person name="Cheng J.F."/>
            <person name="Tapia R."/>
            <person name="Han C."/>
            <person name="Goodwin L."/>
            <person name="Pitluck S."/>
            <person name="Huntemann M."/>
            <person name="Liolios K."/>
            <person name="Ivanova N."/>
            <person name="Pagani I."/>
            <person name="Mavromatis K."/>
            <person name="Ovchinikova G."/>
            <person name="Pati A."/>
            <person name="Chen A."/>
            <person name="Palaniappan K."/>
            <person name="Land M."/>
            <person name="Hauser L."/>
            <person name="Brambilla E.M."/>
            <person name="Rohde M."/>
            <person name="Spring S."/>
            <person name="Detter J.C."/>
            <person name="Woyke T."/>
            <person name="Bristow J."/>
            <person name="Eisen J.A."/>
            <person name="Markowitz V."/>
            <person name="Hugenholtz P."/>
            <person name="Kyrpides N.C."/>
            <person name="Klenk H.P."/>
        </authorList>
    </citation>
    <scope>NUCLEOTIDE SEQUENCE [LARGE SCALE GENOMIC DNA]</scope>
    <source>
        <strain evidence="7">ATCC 700848 / DSM 11109 / ASRB2</strain>
    </source>
</reference>
<reference evidence="7" key="2">
    <citation type="submission" date="2011-03" db="EMBL/GenBank/DDBJ databases">
        <title>The complete genome of Desulfobacca acetoxidans DSM 11109.</title>
        <authorList>
            <consortium name="US DOE Joint Genome Institute (JGI-PGF)"/>
            <person name="Lucas S."/>
            <person name="Copeland A."/>
            <person name="Lapidus A."/>
            <person name="Bruce D."/>
            <person name="Goodwin L."/>
            <person name="Pitluck S."/>
            <person name="Peters L."/>
            <person name="Kyrpides N."/>
            <person name="Mavromatis K."/>
            <person name="Ivanova N."/>
            <person name="Ovchinnikova G."/>
            <person name="Teshima H."/>
            <person name="Detter J.C."/>
            <person name="Han C."/>
            <person name="Land M."/>
            <person name="Hauser L."/>
            <person name="Markowitz V."/>
            <person name="Cheng J.-F."/>
            <person name="Hugenholtz P."/>
            <person name="Woyke T."/>
            <person name="Wu D."/>
            <person name="Spring S."/>
            <person name="Schueler E."/>
            <person name="Brambilla E."/>
            <person name="Klenk H.-P."/>
            <person name="Eisen J.A."/>
        </authorList>
    </citation>
    <scope>NUCLEOTIDE SEQUENCE [LARGE SCALE GENOMIC DNA]</scope>
    <source>
        <strain evidence="7">ATCC 700848 / DSM 11109 / ASRB2</strain>
    </source>
</reference>
<dbReference type="EMBL" id="CP002629">
    <property type="protein sequence ID" value="AEB09378.1"/>
    <property type="molecule type" value="Genomic_DNA"/>
</dbReference>
<organism evidence="6 7">
    <name type="scientific">Desulfobacca acetoxidans (strain ATCC 700848 / DSM 11109 / ASRB2)</name>
    <dbReference type="NCBI Taxonomy" id="880072"/>
    <lineage>
        <taxon>Bacteria</taxon>
        <taxon>Pseudomonadati</taxon>
        <taxon>Thermodesulfobacteriota</taxon>
        <taxon>Desulfobaccia</taxon>
        <taxon>Desulfobaccales</taxon>
        <taxon>Desulfobaccaceae</taxon>
        <taxon>Desulfobacca</taxon>
    </lineage>
</organism>
<gene>
    <name evidence="6" type="ordered locus">Desac_1523</name>
</gene>
<evidence type="ECO:0000256" key="4">
    <source>
        <dbReference type="ARBA" id="ARBA00022807"/>
    </source>
</evidence>
<dbReference type="InterPro" id="IPR051202">
    <property type="entry name" value="Peptidase_C40"/>
</dbReference>
<dbReference type="GO" id="GO:0008234">
    <property type="term" value="F:cysteine-type peptidase activity"/>
    <property type="evidence" value="ECO:0007669"/>
    <property type="project" value="UniProtKB-KW"/>
</dbReference>
<dbReference type="eggNOG" id="COG0791">
    <property type="taxonomic scope" value="Bacteria"/>
</dbReference>
<dbReference type="STRING" id="880072.Desac_1523"/>
<accession>F2NCU7</accession>
<dbReference type="InterPro" id="IPR038765">
    <property type="entry name" value="Papain-like_cys_pep_sf"/>
</dbReference>
<sequence>MLFQDHRSHSICLYCLVGLLVLVLADCAGERPKPEPAPVGAAPPSAKRLREAISYYLGTNYKYGGASKDGVDCSGFVMKVYERAGMKVPRTSELQFESGEPIPKDALQYGDLVFFNKYCQSKYSHVKASIFSGWFSREAQPCHVGIYIGNGRFIHASASQGGVAISNLNQDAWKRSLIGVRRYLPDDS</sequence>
<dbReference type="PROSITE" id="PS51935">
    <property type="entry name" value="NLPC_P60"/>
    <property type="match status" value="1"/>
</dbReference>
<dbReference type="Gene3D" id="3.90.1720.10">
    <property type="entry name" value="endopeptidase domain like (from Nostoc punctiforme)"/>
    <property type="match status" value="1"/>
</dbReference>
<feature type="domain" description="NlpC/P60" evidence="5">
    <location>
        <begin position="42"/>
        <end position="184"/>
    </location>
</feature>
<evidence type="ECO:0000313" key="6">
    <source>
        <dbReference type="EMBL" id="AEB09378.1"/>
    </source>
</evidence>
<dbReference type="InterPro" id="IPR000064">
    <property type="entry name" value="NLP_P60_dom"/>
</dbReference>
<name>F2NCU7_DESAR</name>
<keyword evidence="3" id="KW-0378">Hydrolase</keyword>
<dbReference type="SUPFAM" id="SSF54001">
    <property type="entry name" value="Cysteine proteinases"/>
    <property type="match status" value="1"/>
</dbReference>
<evidence type="ECO:0000256" key="3">
    <source>
        <dbReference type="ARBA" id="ARBA00022801"/>
    </source>
</evidence>
<dbReference type="PANTHER" id="PTHR47053:SF1">
    <property type="entry name" value="MUREIN DD-ENDOPEPTIDASE MEPH-RELATED"/>
    <property type="match status" value="1"/>
</dbReference>
<dbReference type="MEROPS" id="C40.006"/>
<evidence type="ECO:0000313" key="7">
    <source>
        <dbReference type="Proteomes" id="UP000000483"/>
    </source>
</evidence>
<dbReference type="Pfam" id="PF00877">
    <property type="entry name" value="NLPC_P60"/>
    <property type="match status" value="2"/>
</dbReference>
<dbReference type="GO" id="GO:0006508">
    <property type="term" value="P:proteolysis"/>
    <property type="evidence" value="ECO:0007669"/>
    <property type="project" value="UniProtKB-KW"/>
</dbReference>
<keyword evidence="2" id="KW-0645">Protease</keyword>
<dbReference type="OrthoDB" id="9807055at2"/>
<dbReference type="RefSeq" id="WP_013706488.1">
    <property type="nucleotide sequence ID" value="NC_015388.1"/>
</dbReference>
<evidence type="ECO:0000259" key="5">
    <source>
        <dbReference type="PROSITE" id="PS51935"/>
    </source>
</evidence>
<keyword evidence="4" id="KW-0788">Thiol protease</keyword>
<dbReference type="AlphaFoldDB" id="F2NCU7"/>
<dbReference type="PANTHER" id="PTHR47053">
    <property type="entry name" value="MUREIN DD-ENDOPEPTIDASE MEPH-RELATED"/>
    <property type="match status" value="1"/>
</dbReference>
<dbReference type="Proteomes" id="UP000000483">
    <property type="component" value="Chromosome"/>
</dbReference>
<comment type="similarity">
    <text evidence="1">Belongs to the peptidase C40 family.</text>
</comment>
<keyword evidence="7" id="KW-1185">Reference proteome</keyword>
<dbReference type="HOGENOM" id="CLU_016043_8_0_7"/>
<evidence type="ECO:0000256" key="2">
    <source>
        <dbReference type="ARBA" id="ARBA00022670"/>
    </source>
</evidence>
<evidence type="ECO:0000256" key="1">
    <source>
        <dbReference type="ARBA" id="ARBA00007074"/>
    </source>
</evidence>
<proteinExistence type="inferred from homology"/>
<dbReference type="KEGG" id="dao:Desac_1523"/>
<protein>
    <submittedName>
        <fullName evidence="6">NLP/P60 protein</fullName>
    </submittedName>
</protein>